<accession>A0A0S4TT11</accession>
<reference evidence="1" key="1">
    <citation type="submission" date="2015-10" db="EMBL/GenBank/DDBJ databases">
        <authorList>
            <person name="Gilbert D.G."/>
        </authorList>
    </citation>
    <scope>NUCLEOTIDE SEQUENCE</scope>
    <source>
        <strain evidence="1">Phyl III-seqv23</strain>
    </source>
</reference>
<organism evidence="1">
    <name type="scientific">Ralstonia solanacearum</name>
    <name type="common">Pseudomonas solanacearum</name>
    <dbReference type="NCBI Taxonomy" id="305"/>
    <lineage>
        <taxon>Bacteria</taxon>
        <taxon>Pseudomonadati</taxon>
        <taxon>Pseudomonadota</taxon>
        <taxon>Betaproteobacteria</taxon>
        <taxon>Burkholderiales</taxon>
        <taxon>Burkholderiaceae</taxon>
        <taxon>Ralstonia</taxon>
        <taxon>Ralstonia solanacearum species complex</taxon>
    </lineage>
</organism>
<dbReference type="EMBL" id="LN899819">
    <property type="protein sequence ID" value="CUV13094.1"/>
    <property type="molecule type" value="Genomic_DNA"/>
</dbReference>
<protein>
    <submittedName>
        <fullName evidence="1">Uncharacterized protein</fullName>
    </submittedName>
</protein>
<dbReference type="AlphaFoldDB" id="A0A0S4TT11"/>
<proteinExistence type="predicted"/>
<gene>
    <name evidence="1" type="ORF">RUN39_v1_510013</name>
</gene>
<sequence>MNLLGEISQPVVTIDFLVSDKLYMFFFRMIFGISLRRLGLAELVKHIEQFTQIFWQCSLSESASNCPIRESYTTCFLKLMIDSRQNLFPRHHRYPATCLGPPALEFSE</sequence>
<name>A0A0S4TT11_RALSL</name>
<evidence type="ECO:0000313" key="1">
    <source>
        <dbReference type="EMBL" id="CUV13094.1"/>
    </source>
</evidence>